<sequence length="113" mass="12516">VIIQLPDGASLERTDSVTKKVRDILLKTPGVQDVVSISGLNFLTFANQSNSAAEFAILKPWEERGSELTASMIVNSVRPKLFMIPESIVLSFRPTLEFRGWVPLEVSSLKLKT</sequence>
<proteinExistence type="predicted"/>
<comment type="caution">
    <text evidence="1">The sequence shown here is derived from an EMBL/GenBank/DDBJ whole genome shotgun (WGS) entry which is preliminary data.</text>
</comment>
<feature type="non-terminal residue" evidence="1">
    <location>
        <position position="1"/>
    </location>
</feature>
<organism evidence="1">
    <name type="scientific">mine drainage metagenome</name>
    <dbReference type="NCBI Taxonomy" id="410659"/>
    <lineage>
        <taxon>unclassified sequences</taxon>
        <taxon>metagenomes</taxon>
        <taxon>ecological metagenomes</taxon>
    </lineage>
</organism>
<gene>
    <name evidence="1" type="ORF">B1A_16012</name>
</gene>
<dbReference type="InterPro" id="IPR001036">
    <property type="entry name" value="Acrflvin-R"/>
</dbReference>
<name>T0Z1Y3_9ZZZZ</name>
<dbReference type="EMBL" id="AUZX01011767">
    <property type="protein sequence ID" value="EQD41961.1"/>
    <property type="molecule type" value="Genomic_DNA"/>
</dbReference>
<dbReference type="SUPFAM" id="SSF82693">
    <property type="entry name" value="Multidrug efflux transporter AcrB pore domain, PN1, PN2, PC1 and PC2 subdomains"/>
    <property type="match status" value="1"/>
</dbReference>
<accession>T0Z1Y3</accession>
<dbReference type="Pfam" id="PF00873">
    <property type="entry name" value="ACR_tran"/>
    <property type="match status" value="1"/>
</dbReference>
<dbReference type="Gene3D" id="3.30.70.1430">
    <property type="entry name" value="Multidrug efflux transporter AcrB pore domain"/>
    <property type="match status" value="1"/>
</dbReference>
<evidence type="ECO:0000313" key="1">
    <source>
        <dbReference type="EMBL" id="EQD41961.1"/>
    </source>
</evidence>
<reference evidence="1" key="2">
    <citation type="journal article" date="2014" name="ISME J.">
        <title>Microbial stratification in low pH oxic and suboxic macroscopic growths along an acid mine drainage.</title>
        <authorList>
            <person name="Mendez-Garcia C."/>
            <person name="Mesa V."/>
            <person name="Sprenger R.R."/>
            <person name="Richter M."/>
            <person name="Diez M.S."/>
            <person name="Solano J."/>
            <person name="Bargiela R."/>
            <person name="Golyshina O.V."/>
            <person name="Manteca A."/>
            <person name="Ramos J.L."/>
            <person name="Gallego J.R."/>
            <person name="Llorente I."/>
            <person name="Martins Dos Santos V.A."/>
            <person name="Jensen O.N."/>
            <person name="Pelaez A.I."/>
            <person name="Sanchez J."/>
            <person name="Ferrer M."/>
        </authorList>
    </citation>
    <scope>NUCLEOTIDE SEQUENCE</scope>
</reference>
<dbReference type="GO" id="GO:0022857">
    <property type="term" value="F:transmembrane transporter activity"/>
    <property type="evidence" value="ECO:0007669"/>
    <property type="project" value="InterPro"/>
</dbReference>
<reference evidence="1" key="1">
    <citation type="submission" date="2013-08" db="EMBL/GenBank/DDBJ databases">
        <authorList>
            <person name="Mendez C."/>
            <person name="Richter M."/>
            <person name="Ferrer M."/>
            <person name="Sanchez J."/>
        </authorList>
    </citation>
    <scope>NUCLEOTIDE SEQUENCE</scope>
</reference>
<protein>
    <submittedName>
        <fullName evidence="1">Transporter, hydrophobe/amphiphile efflux-1 (HAE1) family protein</fullName>
    </submittedName>
</protein>
<dbReference type="GO" id="GO:0016020">
    <property type="term" value="C:membrane"/>
    <property type="evidence" value="ECO:0007669"/>
    <property type="project" value="InterPro"/>
</dbReference>
<dbReference type="AlphaFoldDB" id="T0Z1Y3"/>